<dbReference type="PRINTS" id="PR00507">
    <property type="entry name" value="N12N6MTFRASE"/>
</dbReference>
<gene>
    <name evidence="7" type="ORF">THII_0478</name>
</gene>
<dbReference type="SUPFAM" id="SSF53335">
    <property type="entry name" value="S-adenosyl-L-methionine-dependent methyltransferases"/>
    <property type="match status" value="1"/>
</dbReference>
<evidence type="ECO:0000256" key="2">
    <source>
        <dbReference type="ARBA" id="ARBA00022603"/>
    </source>
</evidence>
<keyword evidence="5" id="KW-0680">Restriction system</keyword>
<dbReference type="GO" id="GO:0009007">
    <property type="term" value="F:site-specific DNA-methyltransferase (adenine-specific) activity"/>
    <property type="evidence" value="ECO:0007669"/>
    <property type="project" value="UniProtKB-EC"/>
</dbReference>
<keyword evidence="2" id="KW-0489">Methyltransferase</keyword>
<accession>A0A090AIT6</accession>
<dbReference type="EC" id="2.1.1.72" evidence="1"/>
<reference evidence="7 8" key="1">
    <citation type="journal article" date="2014" name="ISME J.">
        <title>Ecophysiology of Thioploca ingrica as revealed by the complete genome sequence supplemented with proteomic evidence.</title>
        <authorList>
            <person name="Kojima H."/>
            <person name="Ogura Y."/>
            <person name="Yamamoto N."/>
            <person name="Togashi T."/>
            <person name="Mori H."/>
            <person name="Watanabe T."/>
            <person name="Nemoto F."/>
            <person name="Kurokawa K."/>
            <person name="Hayashi T."/>
            <person name="Fukui M."/>
        </authorList>
    </citation>
    <scope>NUCLEOTIDE SEQUENCE [LARGE SCALE GENOMIC DNA]</scope>
</reference>
<protein>
    <recommendedName>
        <fullName evidence="1">site-specific DNA-methyltransferase (adenine-specific)</fullName>
        <ecNumber evidence="1">2.1.1.72</ecNumber>
    </recommendedName>
</protein>
<evidence type="ECO:0000313" key="7">
    <source>
        <dbReference type="EMBL" id="BAP54775.1"/>
    </source>
</evidence>
<dbReference type="PANTHER" id="PTHR33841">
    <property type="entry name" value="DNA METHYLTRANSFERASE YEEA-RELATED"/>
    <property type="match status" value="1"/>
</dbReference>
<dbReference type="InterPro" id="IPR029063">
    <property type="entry name" value="SAM-dependent_MTases_sf"/>
</dbReference>
<keyword evidence="3" id="KW-0808">Transferase</keyword>
<keyword evidence="4" id="KW-0949">S-adenosyl-L-methionine</keyword>
<dbReference type="STRING" id="40754.THII_0478"/>
<dbReference type="HOGENOM" id="CLU_044835_0_0_6"/>
<keyword evidence="8" id="KW-1185">Reference proteome</keyword>
<dbReference type="OrthoDB" id="9784823at2"/>
<evidence type="ECO:0000256" key="3">
    <source>
        <dbReference type="ARBA" id="ARBA00022679"/>
    </source>
</evidence>
<evidence type="ECO:0000256" key="1">
    <source>
        <dbReference type="ARBA" id="ARBA00011900"/>
    </source>
</evidence>
<dbReference type="InterPro" id="IPR050953">
    <property type="entry name" value="N4_N6_ade-DNA_methylase"/>
</dbReference>
<dbReference type="PANTHER" id="PTHR33841:SF5">
    <property type="entry name" value="DNA METHYLASE (MODIFICATION METHYLASE) (METHYLTRANSFERASE)-RELATED"/>
    <property type="match status" value="1"/>
</dbReference>
<evidence type="ECO:0000256" key="4">
    <source>
        <dbReference type="ARBA" id="ARBA00022691"/>
    </source>
</evidence>
<proteinExistence type="predicted"/>
<organism evidence="7 8">
    <name type="scientific">Thioploca ingrica</name>
    <dbReference type="NCBI Taxonomy" id="40754"/>
    <lineage>
        <taxon>Bacteria</taxon>
        <taxon>Pseudomonadati</taxon>
        <taxon>Pseudomonadota</taxon>
        <taxon>Gammaproteobacteria</taxon>
        <taxon>Thiotrichales</taxon>
        <taxon>Thiotrichaceae</taxon>
        <taxon>Thioploca</taxon>
    </lineage>
</organism>
<dbReference type="GO" id="GO:0032259">
    <property type="term" value="P:methylation"/>
    <property type="evidence" value="ECO:0007669"/>
    <property type="project" value="UniProtKB-KW"/>
</dbReference>
<dbReference type="Proteomes" id="UP000031623">
    <property type="component" value="Chromosome"/>
</dbReference>
<name>A0A090AIT6_9GAMM</name>
<dbReference type="AlphaFoldDB" id="A0A090AIT6"/>
<evidence type="ECO:0000256" key="5">
    <source>
        <dbReference type="ARBA" id="ARBA00022747"/>
    </source>
</evidence>
<sequence length="486" mass="55878">MNTHIEKNKKIEYGDFQTPKELADLVCQKLVEIDVSPHCVIEPTCGLGAFLESATTIFTHTNKLVGVEVNLAYLNQLKVRSKIFSHPERLDIREGDFFKFEWNKLLKELDGEILVLGNFPWITNATQSVISGSNLPHKTNFQNHSGFDAITGKSNFDISEYMLIKVAEWFQHRPGYLAMLVKISVARKFLTHLYKTNTGLSYSAIYRIDAMKHFGAAVDAGLLYARFDPSLHNYDYDVFDSLSSQSHYRVGHRHGLTVKDLDTFEKLGYLLGNSNEKWRSGIKHDCSEIMELTEKDGKLFNGLNELVDIEPNYVYPLIKGSDVANNRISTTHRFILVTQKTVGEPTKPIKTMAPKTWAYLEYHANYLDSRRSKIYQNNPRFSIFGVGSYTFSPWKIAIGSLYKNLNFRLVGPTQNKPIVFDDTVYFLSFENYEEAKKVFDFLYSQDTQKFLSTLVFWEDKRPIKTSILNSLKLNARKALIQQLQLF</sequence>
<dbReference type="KEGG" id="tig:THII_0478"/>
<dbReference type="Gene3D" id="3.40.50.150">
    <property type="entry name" value="Vaccinia Virus protein VP39"/>
    <property type="match status" value="1"/>
</dbReference>
<comment type="catalytic activity">
    <reaction evidence="6">
        <text>a 2'-deoxyadenosine in DNA + S-adenosyl-L-methionine = an N(6)-methyl-2'-deoxyadenosine in DNA + S-adenosyl-L-homocysteine + H(+)</text>
        <dbReference type="Rhea" id="RHEA:15197"/>
        <dbReference type="Rhea" id="RHEA-COMP:12418"/>
        <dbReference type="Rhea" id="RHEA-COMP:12419"/>
        <dbReference type="ChEBI" id="CHEBI:15378"/>
        <dbReference type="ChEBI" id="CHEBI:57856"/>
        <dbReference type="ChEBI" id="CHEBI:59789"/>
        <dbReference type="ChEBI" id="CHEBI:90615"/>
        <dbReference type="ChEBI" id="CHEBI:90616"/>
        <dbReference type="EC" id="2.1.1.72"/>
    </reaction>
</comment>
<dbReference type="REBASE" id="93880">
    <property type="entry name" value="M.TinORF478P"/>
</dbReference>
<evidence type="ECO:0000256" key="6">
    <source>
        <dbReference type="ARBA" id="ARBA00047942"/>
    </source>
</evidence>
<evidence type="ECO:0000313" key="8">
    <source>
        <dbReference type="Proteomes" id="UP000031623"/>
    </source>
</evidence>
<dbReference type="GO" id="GO:0009307">
    <property type="term" value="P:DNA restriction-modification system"/>
    <property type="evidence" value="ECO:0007669"/>
    <property type="project" value="UniProtKB-KW"/>
</dbReference>
<dbReference type="EMBL" id="AP014633">
    <property type="protein sequence ID" value="BAP54775.1"/>
    <property type="molecule type" value="Genomic_DNA"/>
</dbReference>